<protein>
    <submittedName>
        <fullName evidence="1">Uncharacterized protein</fullName>
    </submittedName>
</protein>
<name>L9X5N8_9EURY</name>
<sequence length="319" mass="34389">MVSLGGAGAVSGLRTSRFRDDSLTDGSRTPLEDETLRIRVYPGPVPLHVRLRDGLDADGAGTHWTGVHEDALEAVSDAVAQILSYARERSRFEDLEWQVERGESVRLPLSAVSRPTETVSPSLETVLEGFRDRLAERNALAPTSRDATATATCHLLLSWAPFNHRLGYGGTLSPTARVGADGGDGDGSTPDALTVANVGATERWDSRPVTRNMAIHEVLHTLVSSDVAEDIGGTRCDHDLGTATRVDDATVRVSPIATAYAGPDEFGGGTRFHGTGCYDHEEFHRHDGLEGVAEWEYTTELSDATLEATTRYLETIGYS</sequence>
<keyword evidence="2" id="KW-1185">Reference proteome</keyword>
<reference evidence="1 2" key="1">
    <citation type="journal article" date="2014" name="PLoS Genet.">
        <title>Phylogenetically driven sequencing of extremely halophilic archaea reveals strategies for static and dynamic osmo-response.</title>
        <authorList>
            <person name="Becker E.A."/>
            <person name="Seitzer P.M."/>
            <person name="Tritt A."/>
            <person name="Larsen D."/>
            <person name="Krusor M."/>
            <person name="Yao A.I."/>
            <person name="Wu D."/>
            <person name="Madern D."/>
            <person name="Eisen J.A."/>
            <person name="Darling A.E."/>
            <person name="Facciotti M.T."/>
        </authorList>
    </citation>
    <scope>NUCLEOTIDE SEQUENCE [LARGE SCALE GENOMIC DNA]</scope>
    <source>
        <strain evidence="1 2">JCM 12255</strain>
    </source>
</reference>
<proteinExistence type="predicted"/>
<dbReference type="STRING" id="1227499.C493_10533"/>
<accession>L9X5N8</accession>
<evidence type="ECO:0000313" key="2">
    <source>
        <dbReference type="Proteomes" id="UP000011602"/>
    </source>
</evidence>
<comment type="caution">
    <text evidence="1">The sequence shown here is derived from an EMBL/GenBank/DDBJ whole genome shotgun (WGS) entry which is preliminary data.</text>
</comment>
<dbReference type="AlphaFoldDB" id="L9X5N8"/>
<organism evidence="1 2">
    <name type="scientific">Natronolimnohabitans innermongolicus JCM 12255</name>
    <dbReference type="NCBI Taxonomy" id="1227499"/>
    <lineage>
        <taxon>Archaea</taxon>
        <taxon>Methanobacteriati</taxon>
        <taxon>Methanobacteriota</taxon>
        <taxon>Stenosarchaea group</taxon>
        <taxon>Halobacteria</taxon>
        <taxon>Halobacteriales</taxon>
        <taxon>Natrialbaceae</taxon>
        <taxon>Natronolimnohabitans</taxon>
    </lineage>
</organism>
<dbReference type="RefSeq" id="WP_007259388.1">
    <property type="nucleotide sequence ID" value="NZ_AOHZ01000047.1"/>
</dbReference>
<dbReference type="eggNOG" id="arCOG10709">
    <property type="taxonomic scope" value="Archaea"/>
</dbReference>
<dbReference type="Proteomes" id="UP000011602">
    <property type="component" value="Unassembled WGS sequence"/>
</dbReference>
<dbReference type="EMBL" id="AOHZ01000047">
    <property type="protein sequence ID" value="ELY55908.1"/>
    <property type="molecule type" value="Genomic_DNA"/>
</dbReference>
<dbReference type="PATRIC" id="fig|1227499.3.peg.2137"/>
<evidence type="ECO:0000313" key="1">
    <source>
        <dbReference type="EMBL" id="ELY55908.1"/>
    </source>
</evidence>
<gene>
    <name evidence="1" type="ORF">C493_10533</name>
</gene>
<dbReference type="OrthoDB" id="195608at2157"/>